<feature type="region of interest" description="Disordered" evidence="1">
    <location>
        <begin position="43"/>
        <end position="77"/>
    </location>
</feature>
<dbReference type="InterPro" id="IPR038282">
    <property type="entry name" value="DUF2267_sf"/>
</dbReference>
<comment type="caution">
    <text evidence="2">The sequence shown here is derived from an EMBL/GenBank/DDBJ whole genome shotgun (WGS) entry which is preliminary data.</text>
</comment>
<protein>
    <submittedName>
        <fullName evidence="2">Uncharacterized protein DUF2267</fullName>
    </submittedName>
</protein>
<dbReference type="AlphaFoldDB" id="A0A4R1HUL8"/>
<keyword evidence="3" id="KW-1185">Reference proteome</keyword>
<accession>A0A4R1HUL8</accession>
<dbReference type="InterPro" id="IPR018727">
    <property type="entry name" value="DUF2267"/>
</dbReference>
<dbReference type="OrthoDB" id="952780at2"/>
<sequence length="77" mass="8307">MSHPTDEAFLTRVQRELRLPDTGRATEASVAVLRSMAENLSPDEARTFSDILPPSLRSQVTPQPPRGGGQHSVAPGD</sequence>
<organism evidence="2 3">
    <name type="scientific">Pseudonocardia endophytica</name>
    <dbReference type="NCBI Taxonomy" id="401976"/>
    <lineage>
        <taxon>Bacteria</taxon>
        <taxon>Bacillati</taxon>
        <taxon>Actinomycetota</taxon>
        <taxon>Actinomycetes</taxon>
        <taxon>Pseudonocardiales</taxon>
        <taxon>Pseudonocardiaceae</taxon>
        <taxon>Pseudonocardia</taxon>
    </lineage>
</organism>
<reference evidence="2 3" key="1">
    <citation type="submission" date="2019-03" db="EMBL/GenBank/DDBJ databases">
        <title>Sequencing the genomes of 1000 actinobacteria strains.</title>
        <authorList>
            <person name="Klenk H.-P."/>
        </authorList>
    </citation>
    <scope>NUCLEOTIDE SEQUENCE [LARGE SCALE GENOMIC DNA]</scope>
    <source>
        <strain evidence="2 3">DSM 44969</strain>
    </source>
</reference>
<dbReference type="RefSeq" id="WP_132421080.1">
    <property type="nucleotide sequence ID" value="NZ_SMFZ01000001.1"/>
</dbReference>
<evidence type="ECO:0000256" key="1">
    <source>
        <dbReference type="SAM" id="MobiDB-lite"/>
    </source>
</evidence>
<dbReference type="EMBL" id="SMFZ01000001">
    <property type="protein sequence ID" value="TCK24655.1"/>
    <property type="molecule type" value="Genomic_DNA"/>
</dbReference>
<evidence type="ECO:0000313" key="3">
    <source>
        <dbReference type="Proteomes" id="UP000295560"/>
    </source>
</evidence>
<proteinExistence type="predicted"/>
<name>A0A4R1HUL8_PSEEN</name>
<gene>
    <name evidence="2" type="ORF">EV378_0437</name>
</gene>
<evidence type="ECO:0000313" key="2">
    <source>
        <dbReference type="EMBL" id="TCK24655.1"/>
    </source>
</evidence>
<dbReference type="Pfam" id="PF10025">
    <property type="entry name" value="DUF2267"/>
    <property type="match status" value="1"/>
</dbReference>
<dbReference type="Proteomes" id="UP000295560">
    <property type="component" value="Unassembled WGS sequence"/>
</dbReference>
<dbReference type="Gene3D" id="1.10.490.110">
    <property type="entry name" value="Uncharacterized conserved protein DUF2267"/>
    <property type="match status" value="1"/>
</dbReference>